<dbReference type="SUPFAM" id="SSF46785">
    <property type="entry name" value="Winged helix' DNA-binding domain"/>
    <property type="match status" value="1"/>
</dbReference>
<dbReference type="PRINTS" id="PR00598">
    <property type="entry name" value="HTHMARR"/>
</dbReference>
<dbReference type="InterPro" id="IPR036388">
    <property type="entry name" value="WH-like_DNA-bd_sf"/>
</dbReference>
<gene>
    <name evidence="5" type="ORF">OE104_10820</name>
</gene>
<dbReference type="AlphaFoldDB" id="A0A9E8LXW1"/>
<dbReference type="CDD" id="cd00090">
    <property type="entry name" value="HTH_ARSR"/>
    <property type="match status" value="1"/>
</dbReference>
<name>A0A9E8LXW1_9BACI</name>
<keyword evidence="3" id="KW-0804">Transcription</keyword>
<dbReference type="KEGG" id="faf:OE104_10820"/>
<keyword evidence="6" id="KW-1185">Reference proteome</keyword>
<dbReference type="Gene3D" id="1.10.10.10">
    <property type="entry name" value="Winged helix-like DNA-binding domain superfamily/Winged helix DNA-binding domain"/>
    <property type="match status" value="1"/>
</dbReference>
<evidence type="ECO:0000259" key="4">
    <source>
        <dbReference type="PROSITE" id="PS50995"/>
    </source>
</evidence>
<evidence type="ECO:0000313" key="5">
    <source>
        <dbReference type="EMBL" id="WAA11330.1"/>
    </source>
</evidence>
<reference evidence="5" key="1">
    <citation type="submission" date="2022-09" db="EMBL/GenBank/DDBJ databases">
        <title>Complete Genomes of Fervidibacillus albus and Fervidibacillus halotolerans isolated from tidal flat sediments.</title>
        <authorList>
            <person name="Kwon K.K."/>
            <person name="Yang S.-H."/>
            <person name="Park M.J."/>
            <person name="Oh H.-M."/>
        </authorList>
    </citation>
    <scope>NUCLEOTIDE SEQUENCE</scope>
    <source>
        <strain evidence="5">MEBiC13591</strain>
    </source>
</reference>
<evidence type="ECO:0000313" key="6">
    <source>
        <dbReference type="Proteomes" id="UP001164718"/>
    </source>
</evidence>
<proteinExistence type="predicted"/>
<dbReference type="PROSITE" id="PS50995">
    <property type="entry name" value="HTH_MARR_2"/>
    <property type="match status" value="1"/>
</dbReference>
<dbReference type="PANTHER" id="PTHR42756:SF1">
    <property type="entry name" value="TRANSCRIPTIONAL REPRESSOR OF EMRAB OPERON"/>
    <property type="match status" value="1"/>
</dbReference>
<evidence type="ECO:0000256" key="1">
    <source>
        <dbReference type="ARBA" id="ARBA00023015"/>
    </source>
</evidence>
<dbReference type="InterPro" id="IPR001845">
    <property type="entry name" value="HTH_ArsR_DNA-bd_dom"/>
</dbReference>
<dbReference type="InterPro" id="IPR011991">
    <property type="entry name" value="ArsR-like_HTH"/>
</dbReference>
<keyword evidence="2" id="KW-0238">DNA-binding</keyword>
<dbReference type="EMBL" id="CP106878">
    <property type="protein sequence ID" value="WAA11330.1"/>
    <property type="molecule type" value="Genomic_DNA"/>
</dbReference>
<dbReference type="PANTHER" id="PTHR42756">
    <property type="entry name" value="TRANSCRIPTIONAL REGULATOR, MARR"/>
    <property type="match status" value="1"/>
</dbReference>
<organism evidence="5 6">
    <name type="scientific">Fervidibacillus albus</name>
    <dbReference type="NCBI Taxonomy" id="2980026"/>
    <lineage>
        <taxon>Bacteria</taxon>
        <taxon>Bacillati</taxon>
        <taxon>Bacillota</taxon>
        <taxon>Bacilli</taxon>
        <taxon>Bacillales</taxon>
        <taxon>Bacillaceae</taxon>
        <taxon>Fervidibacillus</taxon>
    </lineage>
</organism>
<dbReference type="InterPro" id="IPR036390">
    <property type="entry name" value="WH_DNA-bd_sf"/>
</dbReference>
<dbReference type="PRINTS" id="PR00033">
    <property type="entry name" value="HTHASNC"/>
</dbReference>
<dbReference type="Pfam" id="PF01047">
    <property type="entry name" value="MarR"/>
    <property type="match status" value="1"/>
</dbReference>
<feature type="domain" description="HTH marR-type" evidence="4">
    <location>
        <begin position="6"/>
        <end position="135"/>
    </location>
</feature>
<dbReference type="SMART" id="SM00347">
    <property type="entry name" value="HTH_MARR"/>
    <property type="match status" value="1"/>
</dbReference>
<dbReference type="GO" id="GO:0043565">
    <property type="term" value="F:sequence-specific DNA binding"/>
    <property type="evidence" value="ECO:0007669"/>
    <property type="project" value="InterPro"/>
</dbReference>
<dbReference type="SMART" id="SM00418">
    <property type="entry name" value="HTH_ARSR"/>
    <property type="match status" value="1"/>
</dbReference>
<accession>A0A9E8LXW1</accession>
<evidence type="ECO:0000256" key="2">
    <source>
        <dbReference type="ARBA" id="ARBA00023125"/>
    </source>
</evidence>
<protein>
    <submittedName>
        <fullName evidence="5">MarR family transcriptional regulator</fullName>
    </submittedName>
</protein>
<dbReference type="Proteomes" id="UP001164718">
    <property type="component" value="Chromosome"/>
</dbReference>
<dbReference type="InterPro" id="IPR000485">
    <property type="entry name" value="AsnC-type_HTH_dom"/>
</dbReference>
<dbReference type="GO" id="GO:0003700">
    <property type="term" value="F:DNA-binding transcription factor activity"/>
    <property type="evidence" value="ECO:0007669"/>
    <property type="project" value="InterPro"/>
</dbReference>
<dbReference type="InterPro" id="IPR000835">
    <property type="entry name" value="HTH_MarR-typ"/>
</dbReference>
<keyword evidence="1" id="KW-0805">Transcription regulation</keyword>
<sequence length="142" mass="16650">MKFSEEELITRYLFELNKQYMSKFEQCTGISRTRLEILRTLSKGDNFSQRELQNKVNIDPAAITRHLKQLEEQGMIVRRKNPDDNRFSLVHLTEKGKRGIGTFCEEKERVTADILNGFSDQEKKLLLCMLKRLLENVNQING</sequence>
<evidence type="ECO:0000256" key="3">
    <source>
        <dbReference type="ARBA" id="ARBA00023163"/>
    </source>
</evidence>